<protein>
    <submittedName>
        <fullName evidence="1">Uncharacterized protein</fullName>
    </submittedName>
</protein>
<gene>
    <name evidence="1" type="ORF">EPA93_00180</name>
</gene>
<evidence type="ECO:0000313" key="2">
    <source>
        <dbReference type="Proteomes" id="UP000290365"/>
    </source>
</evidence>
<keyword evidence="2" id="KW-1185">Reference proteome</keyword>
<sequence>MPHTAVLETPVIEQPNSLDEFELDVRISIPTRVPHIVASGSDCDACTSAYNSCRSCDPATGCPSCFVPIKDIH</sequence>
<dbReference type="KEGG" id="kbs:EPA93_00180"/>
<evidence type="ECO:0000313" key="1">
    <source>
        <dbReference type="EMBL" id="QBD74494.1"/>
    </source>
</evidence>
<dbReference type="AlphaFoldDB" id="A0A4P6JHK4"/>
<organism evidence="1 2">
    <name type="scientific">Ktedonosporobacter rubrisoli</name>
    <dbReference type="NCBI Taxonomy" id="2509675"/>
    <lineage>
        <taxon>Bacteria</taxon>
        <taxon>Bacillati</taxon>
        <taxon>Chloroflexota</taxon>
        <taxon>Ktedonobacteria</taxon>
        <taxon>Ktedonobacterales</taxon>
        <taxon>Ktedonosporobacteraceae</taxon>
        <taxon>Ktedonosporobacter</taxon>
    </lineage>
</organism>
<dbReference type="Proteomes" id="UP000290365">
    <property type="component" value="Chromosome"/>
</dbReference>
<reference evidence="1 2" key="1">
    <citation type="submission" date="2019-01" db="EMBL/GenBank/DDBJ databases">
        <title>Ktedonosporobacter rubrisoli SCAWS-G2.</title>
        <authorList>
            <person name="Huang Y."/>
            <person name="Yan B."/>
        </authorList>
    </citation>
    <scope>NUCLEOTIDE SEQUENCE [LARGE SCALE GENOMIC DNA]</scope>
    <source>
        <strain evidence="1 2">SCAWS-G2</strain>
    </source>
</reference>
<name>A0A4P6JHK4_KTERU</name>
<dbReference type="EMBL" id="CP035758">
    <property type="protein sequence ID" value="QBD74494.1"/>
    <property type="molecule type" value="Genomic_DNA"/>
</dbReference>
<proteinExistence type="predicted"/>
<dbReference type="RefSeq" id="WP_129885093.1">
    <property type="nucleotide sequence ID" value="NZ_CP035758.1"/>
</dbReference>
<accession>A0A4P6JHK4</accession>